<dbReference type="NCBIfam" id="NF000849">
    <property type="entry name" value="PRK00075.1-1"/>
    <property type="match status" value="1"/>
</dbReference>
<keyword evidence="1 5" id="KW-0169">Cobalamin biosynthesis</keyword>
<evidence type="ECO:0000256" key="2">
    <source>
        <dbReference type="ARBA" id="ARBA00022603"/>
    </source>
</evidence>
<sequence length="384" mass="40513">MEKKRMKSGEAPDPDKPMRSGFTTGACATAVAKGATQFLLTGHIPAQAVVSLPAGFDHSFELIEQELMTDGTATCATIKDAGDDPDATHLAKIIAHVSWRDEPGVELDGGIGVGRVTKPGLPVPVGEAAINPVPRRMITEAVTQVLAEYGTARGVRVVISVPDGEEIAKKTLNARLGILGGISILGTRGVVVPFSTSAYKASVVQAISVAQASGCEHIVLTTGGSSEKYAMKMMPELPEEAFIQMGDFVGFAIKHGKRLGMKRISLVGMPGKFAKVAQGVMMVHSKSAPVDFGFLASVARETGAGDELAQAIEEANTATQVADMMTEAGYLPYFEKLCLYACQHCLEHAGGGVTVEVVLVTMKGMELGRAEISELEHNNWSKES</sequence>
<dbReference type="GO" id="GO:0043780">
    <property type="term" value="F:cobalt-precorrin-5B C1-methyltransferase activity"/>
    <property type="evidence" value="ECO:0007669"/>
    <property type="project" value="RHEA"/>
</dbReference>
<dbReference type="Gene3D" id="3.30.2110.10">
    <property type="entry name" value="CbiD-like"/>
    <property type="match status" value="1"/>
</dbReference>
<comment type="similarity">
    <text evidence="5">Belongs to the CbiD family.</text>
</comment>
<evidence type="ECO:0000313" key="7">
    <source>
        <dbReference type="EMBL" id="SCZ07314.1"/>
    </source>
</evidence>
<dbReference type="InterPro" id="IPR036074">
    <property type="entry name" value="CbiD_sf"/>
</dbReference>
<dbReference type="PIRSF" id="PIRSF026782">
    <property type="entry name" value="CbiD"/>
    <property type="match status" value="1"/>
</dbReference>
<dbReference type="NCBIfam" id="TIGR00312">
    <property type="entry name" value="cbiD"/>
    <property type="match status" value="1"/>
</dbReference>
<gene>
    <name evidence="5" type="primary">cbiD</name>
    <name evidence="7" type="ORF">SAMN05720606_11975</name>
</gene>
<evidence type="ECO:0000313" key="8">
    <source>
        <dbReference type="Proteomes" id="UP000198538"/>
    </source>
</evidence>
<dbReference type="GO" id="GO:0032259">
    <property type="term" value="P:methylation"/>
    <property type="evidence" value="ECO:0007669"/>
    <property type="project" value="UniProtKB-KW"/>
</dbReference>
<dbReference type="GO" id="GO:0019251">
    <property type="term" value="P:anaerobic cobalamin biosynthetic process"/>
    <property type="evidence" value="ECO:0007669"/>
    <property type="project" value="UniProtKB-UniRule"/>
</dbReference>
<accession>A0A1G5L416</accession>
<protein>
    <recommendedName>
        <fullName evidence="5">Cobalt-precorrin-5B C(1)-methyltransferase</fullName>
        <ecNumber evidence="5">2.1.1.195</ecNumber>
    </recommendedName>
    <alternativeName>
        <fullName evidence="5">Cobalt-precorrin-6A synthase</fullName>
    </alternativeName>
</protein>
<dbReference type="STRING" id="582692.SAMN05720606_11975"/>
<keyword evidence="3 5" id="KW-0808">Transferase</keyword>
<dbReference type="AlphaFoldDB" id="A0A1G5L416"/>
<dbReference type="RefSeq" id="WP_208606823.1">
    <property type="nucleotide sequence ID" value="NZ_FMVM01000019.1"/>
</dbReference>
<keyword evidence="2 5" id="KW-0489">Methyltransferase</keyword>
<comment type="function">
    <text evidence="5">Catalyzes the methylation of C-1 in cobalt-precorrin-5B to form cobalt-precorrin-6A.</text>
</comment>
<dbReference type="PANTHER" id="PTHR35863:SF1">
    <property type="entry name" value="COBALT-PRECORRIN-5B C(1)-METHYLTRANSFERASE"/>
    <property type="match status" value="1"/>
</dbReference>
<comment type="catalytic activity">
    <reaction evidence="5">
        <text>Co-precorrin-5B + S-adenosyl-L-methionine = Co-precorrin-6A + S-adenosyl-L-homocysteine</text>
        <dbReference type="Rhea" id="RHEA:26285"/>
        <dbReference type="ChEBI" id="CHEBI:57856"/>
        <dbReference type="ChEBI" id="CHEBI:59789"/>
        <dbReference type="ChEBI" id="CHEBI:60063"/>
        <dbReference type="ChEBI" id="CHEBI:60064"/>
        <dbReference type="EC" id="2.1.1.195"/>
    </reaction>
</comment>
<feature type="region of interest" description="Disordered" evidence="6">
    <location>
        <begin position="1"/>
        <end position="21"/>
    </location>
</feature>
<evidence type="ECO:0000256" key="1">
    <source>
        <dbReference type="ARBA" id="ARBA00022573"/>
    </source>
</evidence>
<dbReference type="HAMAP" id="MF_00787">
    <property type="entry name" value="CbiD"/>
    <property type="match status" value="1"/>
</dbReference>
<evidence type="ECO:0000256" key="3">
    <source>
        <dbReference type="ARBA" id="ARBA00022679"/>
    </source>
</evidence>
<reference evidence="8" key="1">
    <citation type="submission" date="2016-10" db="EMBL/GenBank/DDBJ databases">
        <authorList>
            <person name="Varghese N."/>
            <person name="Submissions S."/>
        </authorList>
    </citation>
    <scope>NUCLEOTIDE SEQUENCE [LARGE SCALE GENOMIC DNA]</scope>
    <source>
        <strain evidence="8">BL9</strain>
    </source>
</reference>
<comment type="pathway">
    <text evidence="5">Cofactor biosynthesis; adenosylcobalamin biosynthesis; cob(II)yrinate a,c-diamide from sirohydrochlorin (anaerobic route): step 6/10.</text>
</comment>
<proteinExistence type="inferred from homology"/>
<keyword evidence="4 5" id="KW-0949">S-adenosyl-L-methionine</keyword>
<dbReference type="SUPFAM" id="SSF111342">
    <property type="entry name" value="CbiD-like"/>
    <property type="match status" value="1"/>
</dbReference>
<feature type="compositionally biased region" description="Basic and acidic residues" evidence="6">
    <location>
        <begin position="1"/>
        <end position="18"/>
    </location>
</feature>
<dbReference type="UniPathway" id="UPA00148">
    <property type="reaction ID" value="UER00227"/>
</dbReference>
<dbReference type="PANTHER" id="PTHR35863">
    <property type="entry name" value="COBALT-PRECORRIN-5B C(1)-METHYLTRANSFERASE"/>
    <property type="match status" value="1"/>
</dbReference>
<dbReference type="EC" id="2.1.1.195" evidence="5"/>
<organism evidence="7 8">
    <name type="scientific">Paenibacillus polysaccharolyticus</name>
    <dbReference type="NCBI Taxonomy" id="582692"/>
    <lineage>
        <taxon>Bacteria</taxon>
        <taxon>Bacillati</taxon>
        <taxon>Bacillota</taxon>
        <taxon>Bacilli</taxon>
        <taxon>Bacillales</taxon>
        <taxon>Paenibacillaceae</taxon>
        <taxon>Paenibacillus</taxon>
    </lineage>
</organism>
<dbReference type="InterPro" id="IPR002748">
    <property type="entry name" value="CbiD"/>
</dbReference>
<dbReference type="Proteomes" id="UP000198538">
    <property type="component" value="Unassembled WGS sequence"/>
</dbReference>
<evidence type="ECO:0000256" key="4">
    <source>
        <dbReference type="ARBA" id="ARBA00022691"/>
    </source>
</evidence>
<keyword evidence="8" id="KW-1185">Reference proteome</keyword>
<dbReference type="EMBL" id="FMVM01000019">
    <property type="protein sequence ID" value="SCZ07314.1"/>
    <property type="molecule type" value="Genomic_DNA"/>
</dbReference>
<dbReference type="Pfam" id="PF01888">
    <property type="entry name" value="CbiD"/>
    <property type="match status" value="1"/>
</dbReference>
<evidence type="ECO:0000256" key="5">
    <source>
        <dbReference type="HAMAP-Rule" id="MF_00787"/>
    </source>
</evidence>
<evidence type="ECO:0000256" key="6">
    <source>
        <dbReference type="SAM" id="MobiDB-lite"/>
    </source>
</evidence>
<name>A0A1G5L416_9BACL</name>